<dbReference type="Proteomes" id="UP001228139">
    <property type="component" value="Chromosome"/>
</dbReference>
<name>A0AA50HJG9_9GAMM</name>
<dbReference type="EMBL" id="CP132353">
    <property type="protein sequence ID" value="WLS77313.1"/>
    <property type="molecule type" value="Genomic_DNA"/>
</dbReference>
<proteinExistence type="predicted"/>
<accession>A0AA50HJG9</accession>
<sequence>MNEKLVNIVCNKHHLKNMRLENLKYTSGTLELALVTSDTAYDKANAIQVSFDWIHSFRVTDEGNLLKMQYEFKGEMITGIYTIENSCYLTWFSEQSANIHDSNSIKTYLIVTGDEVIEVLSSVKPVMKYS</sequence>
<dbReference type="KEGG" id="epi:Q3V30_12515"/>
<evidence type="ECO:0000313" key="1">
    <source>
        <dbReference type="EMBL" id="WLS77313.1"/>
    </source>
</evidence>
<reference evidence="1 2" key="1">
    <citation type="submission" date="2023-07" db="EMBL/GenBank/DDBJ databases">
        <title>Pathogenic bacteria of pear tree diseases.</title>
        <authorList>
            <person name="Zhang Z."/>
            <person name="He L."/>
            <person name="Huang R."/>
        </authorList>
    </citation>
    <scope>NUCLEOTIDE SEQUENCE [LARGE SCALE GENOMIC DNA]</scope>
    <source>
        <strain evidence="1 2">DE2</strain>
    </source>
</reference>
<evidence type="ECO:0000313" key="2">
    <source>
        <dbReference type="Proteomes" id="UP001228139"/>
    </source>
</evidence>
<protein>
    <submittedName>
        <fullName evidence="1">Uncharacterized protein</fullName>
    </submittedName>
</protein>
<dbReference type="RefSeq" id="WP_306206112.1">
    <property type="nucleotide sequence ID" value="NZ_CP132353.1"/>
</dbReference>
<dbReference type="AlphaFoldDB" id="A0AA50HJG9"/>
<keyword evidence="2" id="KW-1185">Reference proteome</keyword>
<organism evidence="1 2">
    <name type="scientific">Erwinia pyri</name>
    <dbReference type="NCBI Taxonomy" id="3062598"/>
    <lineage>
        <taxon>Bacteria</taxon>
        <taxon>Pseudomonadati</taxon>
        <taxon>Pseudomonadota</taxon>
        <taxon>Gammaproteobacteria</taxon>
        <taxon>Enterobacterales</taxon>
        <taxon>Erwiniaceae</taxon>
        <taxon>Erwinia</taxon>
    </lineage>
</organism>
<gene>
    <name evidence="1" type="ORF">Q3V30_12515</name>
</gene>